<dbReference type="PANTHER" id="PTHR32035">
    <property type="entry name" value="AURORA KINASE A-INTERACTING PROTEIN"/>
    <property type="match status" value="1"/>
</dbReference>
<evidence type="ECO:0000259" key="6">
    <source>
        <dbReference type="SMART" id="SM01155"/>
    </source>
</evidence>
<feature type="domain" description="Ribosomal protein mS38 C-terminal" evidence="6">
    <location>
        <begin position="327"/>
        <end position="360"/>
    </location>
</feature>
<protein>
    <recommendedName>
        <fullName evidence="4">Small ribosomal subunit protein mS38</fullName>
    </recommendedName>
</protein>
<dbReference type="OrthoDB" id="5364404at2759"/>
<organism evidence="7 8">
    <name type="scientific">Diplocarpon coronariae</name>
    <dbReference type="NCBI Taxonomy" id="2795749"/>
    <lineage>
        <taxon>Eukaryota</taxon>
        <taxon>Fungi</taxon>
        <taxon>Dikarya</taxon>
        <taxon>Ascomycota</taxon>
        <taxon>Pezizomycotina</taxon>
        <taxon>Leotiomycetes</taxon>
        <taxon>Helotiales</taxon>
        <taxon>Drepanopezizaceae</taxon>
        <taxon>Diplocarpon</taxon>
    </lineage>
</organism>
<comment type="similarity">
    <text evidence="3">Belongs to the mitochondrion-specific ribosomal protein mS38 family.</text>
</comment>
<proteinExistence type="inferred from homology"/>
<evidence type="ECO:0000313" key="7">
    <source>
        <dbReference type="EMBL" id="OWP02451.1"/>
    </source>
</evidence>
<dbReference type="PANTHER" id="PTHR32035:SF3">
    <property type="entry name" value="SMALL RIBOSOMAL SUBUNIT PROTEIN MS38"/>
    <property type="match status" value="1"/>
</dbReference>
<evidence type="ECO:0000256" key="1">
    <source>
        <dbReference type="ARBA" id="ARBA00004173"/>
    </source>
</evidence>
<sequence>MFSTSARRVTFAVPQVPTAVSFCISTIAPRIVSSQGFSYRSRRYSSSKPSSPADGSSGINELPAAPAKTKSKTQSKKKAAKDVAANTSGKGQDETKLHLPSVPSTQHIAPLQIGASDFFSLYRPMSLTHVFPKVVTEAAFAAIFAPKTKVNKPSDVISVLSSATQNIEASSDYPGLTNFELSAHEEEIWNDTDDVRAAVTAESYRESMETRRRDGALEVSLMEFPKHILSGRYTPFHPPPAPFPQNTPESLAAGAEAVKGLGPQYKTYTAMLTIEESTDANGDVTYMAHSSPLIEDGPKDSPAKFLQRMQHRREKHRIPRSEEKDMLAISVKRQRKLKMKKHKYKKLMRRTRNERRRLDRN</sequence>
<feature type="compositionally biased region" description="Low complexity" evidence="5">
    <location>
        <begin position="46"/>
        <end position="68"/>
    </location>
</feature>
<feature type="compositionally biased region" description="Basic residues" evidence="5">
    <location>
        <begin position="69"/>
        <end position="79"/>
    </location>
</feature>
<dbReference type="GO" id="GO:0005739">
    <property type="term" value="C:mitochondrion"/>
    <property type="evidence" value="ECO:0007669"/>
    <property type="project" value="UniProtKB-SubCell"/>
</dbReference>
<dbReference type="SMART" id="SM01155">
    <property type="entry name" value="DUF1713"/>
    <property type="match status" value="1"/>
</dbReference>
<name>A0A218Z2Y3_9HELO</name>
<dbReference type="Pfam" id="PF08213">
    <property type="entry name" value="COX24_C"/>
    <property type="match status" value="1"/>
</dbReference>
<dbReference type="Proteomes" id="UP000242519">
    <property type="component" value="Unassembled WGS sequence"/>
</dbReference>
<keyword evidence="2" id="KW-0496">Mitochondrion</keyword>
<reference evidence="7 8" key="1">
    <citation type="submission" date="2017-04" db="EMBL/GenBank/DDBJ databases">
        <title>Draft genome sequence of Marssonina coronaria NL1: causal agent of apple blotch.</title>
        <authorList>
            <person name="Cheng Q."/>
        </authorList>
    </citation>
    <scope>NUCLEOTIDE SEQUENCE [LARGE SCALE GENOMIC DNA]</scope>
    <source>
        <strain evidence="7 8">NL1</strain>
    </source>
</reference>
<feature type="region of interest" description="Disordered" evidence="5">
    <location>
        <begin position="42"/>
        <end position="101"/>
    </location>
</feature>
<accession>A0A218Z2Y3</accession>
<feature type="region of interest" description="Disordered" evidence="5">
    <location>
        <begin position="335"/>
        <end position="361"/>
    </location>
</feature>
<evidence type="ECO:0000256" key="5">
    <source>
        <dbReference type="SAM" id="MobiDB-lite"/>
    </source>
</evidence>
<evidence type="ECO:0000313" key="8">
    <source>
        <dbReference type="Proteomes" id="UP000242519"/>
    </source>
</evidence>
<feature type="compositionally biased region" description="Basic residues" evidence="5">
    <location>
        <begin position="335"/>
        <end position="355"/>
    </location>
</feature>
<comment type="caution">
    <text evidence="7">The sequence shown here is derived from an EMBL/GenBank/DDBJ whole genome shotgun (WGS) entry which is preliminary data.</text>
</comment>
<dbReference type="InterPro" id="IPR013177">
    <property type="entry name" value="Ribosomal_mS38_C"/>
</dbReference>
<evidence type="ECO:0000256" key="4">
    <source>
        <dbReference type="ARBA" id="ARBA00035682"/>
    </source>
</evidence>
<evidence type="ECO:0000256" key="2">
    <source>
        <dbReference type="ARBA" id="ARBA00023128"/>
    </source>
</evidence>
<dbReference type="EMBL" id="MZNU01000231">
    <property type="protein sequence ID" value="OWP02451.1"/>
    <property type="molecule type" value="Genomic_DNA"/>
</dbReference>
<comment type="subcellular location">
    <subcellularLocation>
        <location evidence="1">Mitochondrion</location>
    </subcellularLocation>
</comment>
<dbReference type="InParanoid" id="A0A218Z2Y3"/>
<keyword evidence="8" id="KW-1185">Reference proteome</keyword>
<dbReference type="AlphaFoldDB" id="A0A218Z2Y3"/>
<dbReference type="STRING" id="503106.A0A218Z2Y3"/>
<evidence type="ECO:0000256" key="3">
    <source>
        <dbReference type="ARBA" id="ARBA00035647"/>
    </source>
</evidence>
<gene>
    <name evidence="7" type="ORF">B2J93_4788</name>
</gene>